<organism evidence="2 3">
    <name type="scientific">Cellvibrio polysaccharolyticus</name>
    <dbReference type="NCBI Taxonomy" id="2082724"/>
    <lineage>
        <taxon>Bacteria</taxon>
        <taxon>Pseudomonadati</taxon>
        <taxon>Pseudomonadota</taxon>
        <taxon>Gammaproteobacteria</taxon>
        <taxon>Cellvibrionales</taxon>
        <taxon>Cellvibrionaceae</taxon>
        <taxon>Cellvibrio</taxon>
    </lineage>
</organism>
<name>A0A928V2G0_9GAMM</name>
<sequence>MMNITIASEHGLIIHDRTQVEDAISLCWGADGLLLTENDVGHDFFRLESGVAGELLQKLVNYGVKTAFVCHNPSAYGQRFSELASELSTHPQVRFFRAAHDATDWLHADGTSA</sequence>
<dbReference type="Proteomes" id="UP000652567">
    <property type="component" value="Unassembled WGS sequence"/>
</dbReference>
<dbReference type="AlphaFoldDB" id="A0A928V2G0"/>
<feature type="domain" description="DUF4180" evidence="1">
    <location>
        <begin position="4"/>
        <end position="106"/>
    </location>
</feature>
<dbReference type="InterPro" id="IPR025438">
    <property type="entry name" value="DUF4180"/>
</dbReference>
<proteinExistence type="predicted"/>
<reference evidence="2" key="1">
    <citation type="submission" date="2018-07" db="EMBL/GenBank/DDBJ databases">
        <title>Genome assembly of strain Ka43.</title>
        <authorList>
            <person name="Kukolya J."/>
            <person name="Nagy I."/>
            <person name="Horvath B."/>
            <person name="Toth A."/>
        </authorList>
    </citation>
    <scope>NUCLEOTIDE SEQUENCE</scope>
    <source>
        <strain evidence="2">KB43</strain>
    </source>
</reference>
<gene>
    <name evidence="2" type="ORF">C4F51_01895</name>
</gene>
<evidence type="ECO:0000313" key="3">
    <source>
        <dbReference type="Proteomes" id="UP000652567"/>
    </source>
</evidence>
<keyword evidence="3" id="KW-1185">Reference proteome</keyword>
<protein>
    <submittedName>
        <fullName evidence="2">DUF4180 domain-containing protein</fullName>
    </submittedName>
</protein>
<dbReference type="Pfam" id="PF13788">
    <property type="entry name" value="DUF4180"/>
    <property type="match status" value="1"/>
</dbReference>
<evidence type="ECO:0000259" key="1">
    <source>
        <dbReference type="Pfam" id="PF13788"/>
    </source>
</evidence>
<accession>A0A928V2G0</accession>
<comment type="caution">
    <text evidence="2">The sequence shown here is derived from an EMBL/GenBank/DDBJ whole genome shotgun (WGS) entry which is preliminary data.</text>
</comment>
<dbReference type="EMBL" id="PRDL01000001">
    <property type="protein sequence ID" value="MBE8715940.1"/>
    <property type="molecule type" value="Genomic_DNA"/>
</dbReference>
<evidence type="ECO:0000313" key="2">
    <source>
        <dbReference type="EMBL" id="MBE8715940.1"/>
    </source>
</evidence>